<dbReference type="AlphaFoldDB" id="A0A212JPM1"/>
<dbReference type="InterPro" id="IPR004027">
    <property type="entry name" value="SEC_C_motif"/>
</dbReference>
<sequence length="161" mass="17680">MSLCPCGSGKELAACCEPVIKGAPAATPEALMRARYTAHAVGEFDFLETSVHPSTREKVDREKMRQWSEAVKWDGMDVHEITGGGDGDDEGTVSFSAKYSVNGVEQELREDASFVREDGVWYYLDGDVHGHTPYRREAPKVGRNDPCPCGSGKKYKKCCGQ</sequence>
<dbReference type="SUPFAM" id="SSF103642">
    <property type="entry name" value="Sec-C motif"/>
    <property type="match status" value="1"/>
</dbReference>
<reference evidence="2" key="1">
    <citation type="submission" date="2016-04" db="EMBL/GenBank/DDBJ databases">
        <authorList>
            <person name="Evans L.H."/>
            <person name="Alamgir A."/>
            <person name="Owens N."/>
            <person name="Weber N.D."/>
            <person name="Virtaneva K."/>
            <person name="Barbian K."/>
            <person name="Babar A."/>
            <person name="Rosenke K."/>
        </authorList>
    </citation>
    <scope>NUCLEOTIDE SEQUENCE</scope>
    <source>
        <strain evidence="2">86</strain>
    </source>
</reference>
<proteinExistence type="predicted"/>
<dbReference type="Pfam" id="PF17775">
    <property type="entry name" value="YchJ_M-like"/>
    <property type="match status" value="1"/>
</dbReference>
<dbReference type="SUPFAM" id="SSF54427">
    <property type="entry name" value="NTF2-like"/>
    <property type="match status" value="1"/>
</dbReference>
<dbReference type="Gene3D" id="3.10.450.50">
    <property type="match status" value="1"/>
</dbReference>
<feature type="domain" description="YchJ-like middle NTF2-like" evidence="1">
    <location>
        <begin position="27"/>
        <end position="126"/>
    </location>
</feature>
<dbReference type="PANTHER" id="PTHR33747:SF1">
    <property type="entry name" value="ADENYLATE CYCLASE-ASSOCIATED CAP C-TERMINAL DOMAIN-CONTAINING PROTEIN"/>
    <property type="match status" value="1"/>
</dbReference>
<dbReference type="Pfam" id="PF02810">
    <property type="entry name" value="SEC-C"/>
    <property type="match status" value="2"/>
</dbReference>
<organism evidence="2">
    <name type="scientific">uncultured delta proteobacterium</name>
    <dbReference type="NCBI Taxonomy" id="34034"/>
    <lineage>
        <taxon>Bacteria</taxon>
        <taxon>Deltaproteobacteria</taxon>
        <taxon>environmental samples</taxon>
    </lineage>
</organism>
<evidence type="ECO:0000313" key="2">
    <source>
        <dbReference type="EMBL" id="SBW01372.1"/>
    </source>
</evidence>
<dbReference type="NCBIfam" id="NF002449">
    <property type="entry name" value="PRK01617.1"/>
    <property type="match status" value="1"/>
</dbReference>
<gene>
    <name evidence="2" type="ORF">KL86DPRO_11954</name>
</gene>
<evidence type="ECO:0000259" key="1">
    <source>
        <dbReference type="Pfam" id="PF17775"/>
    </source>
</evidence>
<dbReference type="InterPro" id="IPR048469">
    <property type="entry name" value="YchJ-like_M"/>
</dbReference>
<protein>
    <recommendedName>
        <fullName evidence="1">YchJ-like middle NTF2-like domain-containing protein</fullName>
    </recommendedName>
</protein>
<dbReference type="InterPro" id="IPR032710">
    <property type="entry name" value="NTF2-like_dom_sf"/>
</dbReference>
<name>A0A212JPM1_9DELT</name>
<dbReference type="PANTHER" id="PTHR33747">
    <property type="entry name" value="UPF0225 PROTEIN SCO1677"/>
    <property type="match status" value="1"/>
</dbReference>
<dbReference type="EMBL" id="FLUQ01000001">
    <property type="protein sequence ID" value="SBW01372.1"/>
    <property type="molecule type" value="Genomic_DNA"/>
</dbReference>
<accession>A0A212JPM1</accession>